<keyword evidence="4" id="KW-1185">Reference proteome</keyword>
<dbReference type="EMBL" id="JBEPMM010000002">
    <property type="protein sequence ID" value="MET3691500.1"/>
    <property type="molecule type" value="Genomic_DNA"/>
</dbReference>
<reference evidence="3 4" key="1">
    <citation type="submission" date="2024-06" db="EMBL/GenBank/DDBJ databases">
        <title>Genomic Encyclopedia of Type Strains, Phase IV (KMG-IV): sequencing the most valuable type-strain genomes for metagenomic binning, comparative biology and taxonomic classification.</title>
        <authorList>
            <person name="Goeker M."/>
        </authorList>
    </citation>
    <scope>NUCLEOTIDE SEQUENCE [LARGE SCALE GENOMIC DNA]</scope>
    <source>
        <strain evidence="3 4">DSM 21331</strain>
    </source>
</reference>
<dbReference type="Proteomes" id="UP001549145">
    <property type="component" value="Unassembled WGS sequence"/>
</dbReference>
<dbReference type="InterPro" id="IPR009683">
    <property type="entry name" value="Extensin-like_C"/>
</dbReference>
<evidence type="ECO:0000256" key="1">
    <source>
        <dbReference type="SAM" id="MobiDB-lite"/>
    </source>
</evidence>
<feature type="compositionally biased region" description="Pro residues" evidence="1">
    <location>
        <begin position="39"/>
        <end position="48"/>
    </location>
</feature>
<protein>
    <recommendedName>
        <fullName evidence="2">Extensin-like C-terminal domain-containing protein</fullName>
    </recommendedName>
</protein>
<feature type="domain" description="Extensin-like C-terminal" evidence="2">
    <location>
        <begin position="162"/>
        <end position="336"/>
    </location>
</feature>
<evidence type="ECO:0000259" key="2">
    <source>
        <dbReference type="Pfam" id="PF06904"/>
    </source>
</evidence>
<sequence length="336" mass="34875">MRLHGLFLVALTAPVLLTCPVIVARAQEKVVPSDATAIPMPPPVPPARPAELGAPAAPDPVVTPLPPERPTDLPRPVDGGRTSDAVKPSEAAKSPDAAKPSEAAKSPETAKPSEATKLAEATGPGASVKPTETGETPVPPPRPPELAGTALAITVTPVDDSACRRRLERLGARFEPLPPISNGQCGAAKPLKVTALADDLALAPPVTLVCEAAESLARWTTEVQVAAQRDLGQPLKGLAIGTSYECRGQNHDPDAKLSEHSFANGVDVMGFSFAGRPAISVAPAPEGSPEAVFLTAVRTRACDFFRTVLGPGTDPAHANHLHLDERARNAGHRLCQ</sequence>
<feature type="region of interest" description="Disordered" evidence="1">
    <location>
        <begin position="35"/>
        <end position="147"/>
    </location>
</feature>
<proteinExistence type="predicted"/>
<dbReference type="Pfam" id="PF06904">
    <property type="entry name" value="Extensin-like_C"/>
    <property type="match status" value="1"/>
</dbReference>
<gene>
    <name evidence="3" type="ORF">ABID43_001025</name>
</gene>
<comment type="caution">
    <text evidence="3">The sequence shown here is derived from an EMBL/GenBank/DDBJ whole genome shotgun (WGS) entry which is preliminary data.</text>
</comment>
<organism evidence="3 4">
    <name type="scientific">Methylobacterium goesingense</name>
    <dbReference type="NCBI Taxonomy" id="243690"/>
    <lineage>
        <taxon>Bacteria</taxon>
        <taxon>Pseudomonadati</taxon>
        <taxon>Pseudomonadota</taxon>
        <taxon>Alphaproteobacteria</taxon>
        <taxon>Hyphomicrobiales</taxon>
        <taxon>Methylobacteriaceae</taxon>
        <taxon>Methylobacterium</taxon>
    </lineage>
</organism>
<feature type="compositionally biased region" description="Pro residues" evidence="1">
    <location>
        <begin position="57"/>
        <end position="68"/>
    </location>
</feature>
<name>A0ABV2L414_9HYPH</name>
<evidence type="ECO:0000313" key="4">
    <source>
        <dbReference type="Proteomes" id="UP001549145"/>
    </source>
</evidence>
<evidence type="ECO:0000313" key="3">
    <source>
        <dbReference type="EMBL" id="MET3691500.1"/>
    </source>
</evidence>
<accession>A0ABV2L414</accession>